<feature type="active site" evidence="6">
    <location>
        <position position="90"/>
    </location>
</feature>
<dbReference type="InterPro" id="IPR034161">
    <property type="entry name" value="Pepsin-like_plant"/>
</dbReference>
<dbReference type="GO" id="GO:0006508">
    <property type="term" value="P:proteolysis"/>
    <property type="evidence" value="ECO:0007669"/>
    <property type="project" value="UniProtKB-KW"/>
</dbReference>
<keyword evidence="3" id="KW-0064">Aspartyl protease</keyword>
<dbReference type="PANTHER" id="PTHR46859:SF6">
    <property type="entry name" value="TRANSMEMBRANE FRAGILE-X-F-ASSOCIATED PROTEIN"/>
    <property type="match status" value="1"/>
</dbReference>
<dbReference type="Gene3D" id="2.40.70.10">
    <property type="entry name" value="Acid Proteases"/>
    <property type="match status" value="2"/>
</dbReference>
<keyword evidence="4" id="KW-0378">Hydrolase</keyword>
<keyword evidence="5" id="KW-0325">Glycoprotein</keyword>
<reference evidence="9 10" key="1">
    <citation type="submission" date="2020-06" db="EMBL/GenBank/DDBJ databases">
        <title>Transcriptomic and genomic resources for Thalictrum thalictroides and T. hernandezii: Facilitating candidate gene discovery in an emerging model plant lineage.</title>
        <authorList>
            <person name="Arias T."/>
            <person name="Riano-Pachon D.M."/>
            <person name="Di Stilio V.S."/>
        </authorList>
    </citation>
    <scope>NUCLEOTIDE SEQUENCE [LARGE SCALE GENOMIC DNA]</scope>
    <source>
        <strain evidence="10">cv. WT478/WT964</strain>
        <tissue evidence="9">Leaves</tissue>
    </source>
</reference>
<evidence type="ECO:0000256" key="6">
    <source>
        <dbReference type="PIRSR" id="PIRSR601461-1"/>
    </source>
</evidence>
<dbReference type="Pfam" id="PF14543">
    <property type="entry name" value="TAXi_N"/>
    <property type="match status" value="1"/>
</dbReference>
<keyword evidence="7" id="KW-1133">Transmembrane helix</keyword>
<dbReference type="GO" id="GO:0004190">
    <property type="term" value="F:aspartic-type endopeptidase activity"/>
    <property type="evidence" value="ECO:0007669"/>
    <property type="project" value="UniProtKB-KW"/>
</dbReference>
<gene>
    <name evidence="9" type="ORF">FRX31_002682</name>
</gene>
<feature type="domain" description="Peptidase A1" evidence="8">
    <location>
        <begin position="72"/>
        <end position="438"/>
    </location>
</feature>
<dbReference type="InterPro" id="IPR032799">
    <property type="entry name" value="TAXi_C"/>
</dbReference>
<evidence type="ECO:0000256" key="5">
    <source>
        <dbReference type="ARBA" id="ARBA00023180"/>
    </source>
</evidence>
<keyword evidence="10" id="KW-1185">Reference proteome</keyword>
<dbReference type="InterPro" id="IPR032861">
    <property type="entry name" value="TAXi_N"/>
</dbReference>
<proteinExistence type="inferred from homology"/>
<dbReference type="PANTHER" id="PTHR46859">
    <property type="entry name" value="TRANSMEMBRANE FRAGILE-X-F-ASSOCIATED PROTEIN"/>
    <property type="match status" value="1"/>
</dbReference>
<feature type="transmembrane region" description="Helical" evidence="7">
    <location>
        <begin position="511"/>
        <end position="530"/>
    </location>
</feature>
<dbReference type="FunFam" id="2.40.70.10:FF:000215">
    <property type="entry name" value="Aspartyl protease family protein 2"/>
    <property type="match status" value="1"/>
</dbReference>
<evidence type="ECO:0000256" key="1">
    <source>
        <dbReference type="ARBA" id="ARBA00007447"/>
    </source>
</evidence>
<comment type="caution">
    <text evidence="9">The sequence shown here is derived from an EMBL/GenBank/DDBJ whole genome shotgun (WGS) entry which is preliminary data.</text>
</comment>
<dbReference type="OrthoDB" id="2747330at2759"/>
<comment type="similarity">
    <text evidence="1">Belongs to the peptidase A1 family.</text>
</comment>
<dbReference type="InterPro" id="IPR033121">
    <property type="entry name" value="PEPTIDASE_A1"/>
</dbReference>
<accession>A0A7J6XGK0</accession>
<organism evidence="9 10">
    <name type="scientific">Thalictrum thalictroides</name>
    <name type="common">Rue-anemone</name>
    <name type="synonym">Anemone thalictroides</name>
    <dbReference type="NCBI Taxonomy" id="46969"/>
    <lineage>
        <taxon>Eukaryota</taxon>
        <taxon>Viridiplantae</taxon>
        <taxon>Streptophyta</taxon>
        <taxon>Embryophyta</taxon>
        <taxon>Tracheophyta</taxon>
        <taxon>Spermatophyta</taxon>
        <taxon>Magnoliopsida</taxon>
        <taxon>Ranunculales</taxon>
        <taxon>Ranunculaceae</taxon>
        <taxon>Thalictroideae</taxon>
        <taxon>Thalictrum</taxon>
    </lineage>
</organism>
<dbReference type="Pfam" id="PF10269">
    <property type="entry name" value="Tmemb_185A"/>
    <property type="match status" value="2"/>
</dbReference>
<dbReference type="FunFam" id="2.40.70.10:FF:000033">
    <property type="entry name" value="Aspartyl protease family protein"/>
    <property type="match status" value="1"/>
</dbReference>
<sequence length="797" mass="89066">METDLSTSQTNNTTNNYYYLKLRLLHRNPFIPPSKSLPTDSTRLSLLFSTLNPQKSLKAPLVSGAPTGSGQYFVDFSVGTPPQKLLLVADTGSDLVWVKCSACRNCSKHLPGSAFFPRHSSTFSPFHCYDPPCQLITQIDRVCNRTRLHSTCKFEYTYGDESKTSGFFSRETTTLNTSSGKEAKFRNLRFGCGFQVSGPSVTGASFNGATGVMGLGRGPISFSTQLGKRFGNKFSYCLMDYTLSPPPTSFLMIGHEAQQSESKPISKPKMSFTPFQTNPLSPTFYYIGIKSVMVNGVKLRIKPSVWVVNGEGNGGTIIDSGTTLTFFAEPAYRQIVKAFKRRVKYPRVMDPDMSFDFCVNVSTESVNPSLPKLSFKLVGNNSVFSPPSSNYFIDTAEGVKCLALQPVNSPSGFSVIGNLMQQGFLFEFDRDKSRLGFTRHGCGISEKVFSPLWLFHATVVRGRFSLPAPSCPRDPHWAPCHGIAAMPLLIAFELLLCIYLESTNAYGFAAVNLRIVFLPLLALEILILIDNFRMCKALLPGDEESMNDEAIWETLPVWIAECFAFLVCKKWSNPMIHGQAQSNGATSYSMSIRSSDWISSSIFGSEINSNQDGMCILQDIGGHIIKIPLIAFQVLLCMHLEVWEHHQMLDMSRFQFCSLHFFLLQGAGVLIAISRLVEKTVLFVHGGHGTGRYFTISSRAYDCFEFLQQGSRLLGWWSIDEASREEQALLYSCGDFGYNTFCGYAPETVKKLPKKDLIEEVWRLQTALGEQSEITKHIQQEYERLQNVWFTPSTYPF</sequence>
<dbReference type="CDD" id="cd05476">
    <property type="entry name" value="pepsin_A_like_plant"/>
    <property type="match status" value="1"/>
</dbReference>
<keyword evidence="2 9" id="KW-0645">Protease</keyword>
<evidence type="ECO:0000256" key="4">
    <source>
        <dbReference type="ARBA" id="ARBA00022801"/>
    </source>
</evidence>
<dbReference type="InterPro" id="IPR021109">
    <property type="entry name" value="Peptidase_aspartic_dom_sf"/>
</dbReference>
<keyword evidence="7" id="KW-0812">Transmembrane</keyword>
<feature type="active site" evidence="6">
    <location>
        <position position="319"/>
    </location>
</feature>
<keyword evidence="7" id="KW-0472">Membrane</keyword>
<evidence type="ECO:0000256" key="7">
    <source>
        <dbReference type="SAM" id="Phobius"/>
    </source>
</evidence>
<dbReference type="SUPFAM" id="SSF50630">
    <property type="entry name" value="Acid proteases"/>
    <property type="match status" value="1"/>
</dbReference>
<protein>
    <submittedName>
        <fullName evidence="9">Aspartyl protease family protein</fullName>
    </submittedName>
</protein>
<dbReference type="PRINTS" id="PR00792">
    <property type="entry name" value="PEPSIN"/>
</dbReference>
<feature type="transmembrane region" description="Helical" evidence="7">
    <location>
        <begin position="476"/>
        <end position="499"/>
    </location>
</feature>
<evidence type="ECO:0000259" key="8">
    <source>
        <dbReference type="PROSITE" id="PS51767"/>
    </source>
</evidence>
<dbReference type="InterPro" id="IPR001461">
    <property type="entry name" value="Aspartic_peptidase_A1"/>
</dbReference>
<evidence type="ECO:0000256" key="2">
    <source>
        <dbReference type="ARBA" id="ARBA00022670"/>
    </source>
</evidence>
<evidence type="ECO:0000313" key="10">
    <source>
        <dbReference type="Proteomes" id="UP000554482"/>
    </source>
</evidence>
<dbReference type="AlphaFoldDB" id="A0A7J6XGK0"/>
<evidence type="ECO:0000313" key="9">
    <source>
        <dbReference type="EMBL" id="KAF5207732.1"/>
    </source>
</evidence>
<dbReference type="InterPro" id="IPR019396">
    <property type="entry name" value="TM_Fragile-X-F-assoc"/>
</dbReference>
<dbReference type="Proteomes" id="UP000554482">
    <property type="component" value="Unassembled WGS sequence"/>
</dbReference>
<name>A0A7J6XGK0_THATH</name>
<dbReference type="PROSITE" id="PS51767">
    <property type="entry name" value="PEPTIDASE_A1"/>
    <property type="match status" value="1"/>
</dbReference>
<dbReference type="EMBL" id="JABWDY010001043">
    <property type="protein sequence ID" value="KAF5207732.1"/>
    <property type="molecule type" value="Genomic_DNA"/>
</dbReference>
<dbReference type="Pfam" id="PF14541">
    <property type="entry name" value="TAXi_C"/>
    <property type="match status" value="1"/>
</dbReference>
<evidence type="ECO:0000256" key="3">
    <source>
        <dbReference type="ARBA" id="ARBA00022750"/>
    </source>
</evidence>